<reference evidence="3" key="1">
    <citation type="submission" date="2021-11" db="EMBL/GenBank/DDBJ databases">
        <title>Genome resources and taxonomic validation of 89 Xanthomonas strains.</title>
        <authorList>
            <person name="Tambong J.T."/>
        </authorList>
    </citation>
    <scope>NUCLEOTIDE SEQUENCE</scope>
    <source>
        <strain evidence="3">Bv 5-4A</strain>
    </source>
</reference>
<proteinExistence type="predicted"/>
<protein>
    <submittedName>
        <fullName evidence="3">Alpha/beta hydrolase</fullName>
    </submittedName>
</protein>
<evidence type="ECO:0000259" key="2">
    <source>
        <dbReference type="Pfam" id="PF12697"/>
    </source>
</evidence>
<dbReference type="EMBL" id="JAJIUN010000034">
    <property type="protein sequence ID" value="MCC8621990.1"/>
    <property type="molecule type" value="Genomic_DNA"/>
</dbReference>
<dbReference type="Pfam" id="PF12697">
    <property type="entry name" value="Abhydrolase_6"/>
    <property type="match status" value="1"/>
</dbReference>
<dbReference type="GO" id="GO:0016787">
    <property type="term" value="F:hydrolase activity"/>
    <property type="evidence" value="ECO:0007669"/>
    <property type="project" value="UniProtKB-KW"/>
</dbReference>
<evidence type="ECO:0000313" key="4">
    <source>
        <dbReference type="Proteomes" id="UP001430544"/>
    </source>
</evidence>
<feature type="signal peptide" evidence="1">
    <location>
        <begin position="1"/>
        <end position="26"/>
    </location>
</feature>
<dbReference type="Proteomes" id="UP001430544">
    <property type="component" value="Unassembled WGS sequence"/>
</dbReference>
<feature type="domain" description="AB hydrolase-1" evidence="2">
    <location>
        <begin position="26"/>
        <end position="234"/>
    </location>
</feature>
<dbReference type="PRINTS" id="PR00111">
    <property type="entry name" value="ABHYDROLASE"/>
</dbReference>
<evidence type="ECO:0000313" key="3">
    <source>
        <dbReference type="EMBL" id="MCC8621990.1"/>
    </source>
</evidence>
<keyword evidence="3" id="KW-0378">Hydrolase</keyword>
<dbReference type="InterPro" id="IPR029058">
    <property type="entry name" value="AB_hydrolase_fold"/>
</dbReference>
<keyword evidence="4" id="KW-1185">Reference proteome</keyword>
<accession>A0ABS8L8D5</accession>
<dbReference type="PANTHER" id="PTHR43798">
    <property type="entry name" value="MONOACYLGLYCEROL LIPASE"/>
    <property type="match status" value="1"/>
</dbReference>
<sequence>MTSVLHTSKPTLLLLCGLLCDLLCDAAIWQPQRNALSDLVDVQVLDFPGFDSIGQMAAHVLAVAPPLFALAGHSMGGRVALGIMRQAPERVTRLALLDTGIAPRRDGEREERQALVDLAQTQGMQALARAWLPPMVHPARIADAGLMQDLSAMVQRQTAQSFAGQVNALLERPDAAPVLAQIRCPTLLGVGRQDAWSPLARHQDMARQMPQARLAVFEDCGHMAPVEAPAAVTAALRDWLQAA</sequence>
<dbReference type="RefSeq" id="WP_039420846.1">
    <property type="nucleotide sequence ID" value="NZ_CP018470.1"/>
</dbReference>
<feature type="chain" id="PRO_5047213663" evidence="1">
    <location>
        <begin position="27"/>
        <end position="243"/>
    </location>
</feature>
<dbReference type="InterPro" id="IPR050266">
    <property type="entry name" value="AB_hydrolase_sf"/>
</dbReference>
<dbReference type="PANTHER" id="PTHR43798:SF29">
    <property type="entry name" value="AB HYDROLASE-1 DOMAIN-CONTAINING PROTEIN"/>
    <property type="match status" value="1"/>
</dbReference>
<dbReference type="InterPro" id="IPR000073">
    <property type="entry name" value="AB_hydrolase_1"/>
</dbReference>
<evidence type="ECO:0000256" key="1">
    <source>
        <dbReference type="SAM" id="SignalP"/>
    </source>
</evidence>
<gene>
    <name evidence="3" type="ORF">LN473_08330</name>
</gene>
<dbReference type="Gene3D" id="3.40.50.1820">
    <property type="entry name" value="alpha/beta hydrolase"/>
    <property type="match status" value="1"/>
</dbReference>
<name>A0ABS8L8D5_9XANT</name>
<comment type="caution">
    <text evidence="3">The sequence shown here is derived from an EMBL/GenBank/DDBJ whole genome shotgun (WGS) entry which is preliminary data.</text>
</comment>
<dbReference type="SUPFAM" id="SSF53474">
    <property type="entry name" value="alpha/beta-Hydrolases"/>
    <property type="match status" value="1"/>
</dbReference>
<keyword evidence="1" id="KW-0732">Signal</keyword>
<organism evidence="3 4">
    <name type="scientific">Xanthomonas vesicatoria</name>
    <dbReference type="NCBI Taxonomy" id="56460"/>
    <lineage>
        <taxon>Bacteria</taxon>
        <taxon>Pseudomonadati</taxon>
        <taxon>Pseudomonadota</taxon>
        <taxon>Gammaproteobacteria</taxon>
        <taxon>Lysobacterales</taxon>
        <taxon>Lysobacteraceae</taxon>
        <taxon>Xanthomonas</taxon>
    </lineage>
</organism>